<evidence type="ECO:0000313" key="18">
    <source>
        <dbReference type="Proteomes" id="UP000094578"/>
    </source>
</evidence>
<feature type="active site" evidence="14">
    <location>
        <position position="285"/>
    </location>
</feature>
<dbReference type="Proteomes" id="UP000094578">
    <property type="component" value="Unassembled WGS sequence"/>
</dbReference>
<organism evidence="17 18">
    <name type="scientific">Paenibacillus nuruki</name>
    <dbReference type="NCBI Taxonomy" id="1886670"/>
    <lineage>
        <taxon>Bacteria</taxon>
        <taxon>Bacillati</taxon>
        <taxon>Bacillota</taxon>
        <taxon>Bacilli</taxon>
        <taxon>Bacillales</taxon>
        <taxon>Paenibacillaceae</taxon>
        <taxon>Paenibacillus</taxon>
    </lineage>
</organism>
<comment type="catalytic activity">
    <reaction evidence="10">
        <text>malonyl-[ACP] + acetyl-CoA + H(+) = 3-oxobutanoyl-[ACP] + CO2 + CoA</text>
        <dbReference type="Rhea" id="RHEA:12080"/>
        <dbReference type="Rhea" id="RHEA-COMP:9623"/>
        <dbReference type="Rhea" id="RHEA-COMP:9625"/>
        <dbReference type="ChEBI" id="CHEBI:15378"/>
        <dbReference type="ChEBI" id="CHEBI:16526"/>
        <dbReference type="ChEBI" id="CHEBI:57287"/>
        <dbReference type="ChEBI" id="CHEBI:57288"/>
        <dbReference type="ChEBI" id="CHEBI:78449"/>
        <dbReference type="ChEBI" id="CHEBI:78450"/>
        <dbReference type="EC" id="2.3.1.180"/>
    </reaction>
    <physiologicalReaction direction="left-to-right" evidence="10">
        <dbReference type="Rhea" id="RHEA:12081"/>
    </physiologicalReaction>
</comment>
<keyword evidence="5 14" id="KW-0808">Transferase</keyword>
<dbReference type="GO" id="GO:0044550">
    <property type="term" value="P:secondary metabolite biosynthetic process"/>
    <property type="evidence" value="ECO:0007669"/>
    <property type="project" value="TreeGrafter"/>
</dbReference>
<dbReference type="HAMAP" id="MF_01815">
    <property type="entry name" value="FabH"/>
    <property type="match status" value="1"/>
</dbReference>
<evidence type="ECO:0000256" key="8">
    <source>
        <dbReference type="ARBA" id="ARBA00023160"/>
    </source>
</evidence>
<feature type="domain" description="Beta-ketoacyl-[acyl-carrier-protein] synthase III C-terminal" evidence="15">
    <location>
        <begin position="239"/>
        <end position="328"/>
    </location>
</feature>
<reference evidence="17 18" key="1">
    <citation type="submission" date="2016-08" db="EMBL/GenBank/DDBJ databases">
        <title>Genome sequencing of Paenibacillus sp. TI45-13ar, isolated from Korean traditional nuruk.</title>
        <authorList>
            <person name="Kim S.-J."/>
        </authorList>
    </citation>
    <scope>NUCLEOTIDE SEQUENCE [LARGE SCALE GENOMIC DNA]</scope>
    <source>
        <strain evidence="17 18">TI45-13ar</strain>
    </source>
</reference>
<evidence type="ECO:0000256" key="3">
    <source>
        <dbReference type="ARBA" id="ARBA00022490"/>
    </source>
</evidence>
<protein>
    <recommendedName>
        <fullName evidence="14">Beta-ketoacyl-[acyl-carrier-protein] synthase III</fullName>
        <shortName evidence="14">Beta-ketoacyl-ACP synthase III</shortName>
        <shortName evidence="14">KAS III</shortName>
        <ecNumber evidence="14">2.3.1.180</ecNumber>
    </recommendedName>
    <alternativeName>
        <fullName evidence="14">3-oxoacyl-[acyl-carrier-protein] synthase 3</fullName>
    </alternativeName>
    <alternativeName>
        <fullName evidence="14">3-oxoacyl-[acyl-carrier-protein] synthase III</fullName>
    </alternativeName>
</protein>
<comment type="subcellular location">
    <subcellularLocation>
        <location evidence="14">Cytoplasm</location>
    </subcellularLocation>
</comment>
<dbReference type="GO" id="GO:0004315">
    <property type="term" value="F:3-oxoacyl-[acyl-carrier-protein] synthase activity"/>
    <property type="evidence" value="ECO:0007669"/>
    <property type="project" value="InterPro"/>
</dbReference>
<keyword evidence="6 14" id="KW-0276">Fatty acid metabolism</keyword>
<dbReference type="Gene3D" id="3.40.47.10">
    <property type="match status" value="1"/>
</dbReference>
<keyword evidence="7 14" id="KW-0443">Lipid metabolism</keyword>
<dbReference type="InterPro" id="IPR013747">
    <property type="entry name" value="ACP_syn_III_C"/>
</dbReference>
<comment type="catalytic activity">
    <reaction evidence="12">
        <text>2-methylpropanoyl-CoA + malonyl-[ACP] + H(+) = 4-methyl-3-oxopentanoyl-[ACP] + CO2 + CoA</text>
        <dbReference type="Rhea" id="RHEA:42268"/>
        <dbReference type="Rhea" id="RHEA-COMP:9623"/>
        <dbReference type="Rhea" id="RHEA-COMP:9940"/>
        <dbReference type="ChEBI" id="CHEBI:15378"/>
        <dbReference type="ChEBI" id="CHEBI:16526"/>
        <dbReference type="ChEBI" id="CHEBI:57287"/>
        <dbReference type="ChEBI" id="CHEBI:57338"/>
        <dbReference type="ChEBI" id="CHEBI:78449"/>
        <dbReference type="ChEBI" id="CHEBI:78820"/>
        <dbReference type="EC" id="2.3.1.300"/>
    </reaction>
    <physiologicalReaction direction="left-to-right" evidence="12">
        <dbReference type="Rhea" id="RHEA:42269"/>
    </physiologicalReaction>
</comment>
<dbReference type="UniPathway" id="UPA00094"/>
<dbReference type="GO" id="GO:0005737">
    <property type="term" value="C:cytoplasm"/>
    <property type="evidence" value="ECO:0007669"/>
    <property type="project" value="UniProtKB-SubCell"/>
</dbReference>
<evidence type="ECO:0000256" key="6">
    <source>
        <dbReference type="ARBA" id="ARBA00022832"/>
    </source>
</evidence>
<dbReference type="GO" id="GO:0033818">
    <property type="term" value="F:beta-ketoacyl-acyl-carrier-protein synthase III activity"/>
    <property type="evidence" value="ECO:0007669"/>
    <property type="project" value="UniProtKB-UniRule"/>
</dbReference>
<dbReference type="STRING" id="1886670.PTI45_03545"/>
<evidence type="ECO:0000256" key="7">
    <source>
        <dbReference type="ARBA" id="ARBA00023098"/>
    </source>
</evidence>
<evidence type="ECO:0000256" key="2">
    <source>
        <dbReference type="ARBA" id="ARBA00008642"/>
    </source>
</evidence>
<dbReference type="Pfam" id="PF08545">
    <property type="entry name" value="ACP_syn_III"/>
    <property type="match status" value="1"/>
</dbReference>
<evidence type="ECO:0000256" key="13">
    <source>
        <dbReference type="ARBA" id="ARBA00052985"/>
    </source>
</evidence>
<dbReference type="PANTHER" id="PTHR34069:SF2">
    <property type="entry name" value="BETA-KETOACYL-[ACYL-CARRIER-PROTEIN] SYNTHASE III"/>
    <property type="match status" value="1"/>
</dbReference>
<dbReference type="PATRIC" id="fig|1886670.3.peg.3577"/>
<comment type="pathway">
    <text evidence="1 14">Lipid metabolism; fatty acid biosynthesis.</text>
</comment>
<comment type="subunit">
    <text evidence="14">Homodimer.</text>
</comment>
<feature type="domain" description="Beta-ketoacyl-[acyl-carrier-protein] synthase III N-terminal" evidence="16">
    <location>
        <begin position="112"/>
        <end position="190"/>
    </location>
</feature>
<evidence type="ECO:0000256" key="12">
    <source>
        <dbReference type="ARBA" id="ARBA00052467"/>
    </source>
</evidence>
<keyword evidence="8 14" id="KW-0275">Fatty acid biosynthesis</keyword>
<keyword evidence="3 14" id="KW-0963">Cytoplasm</keyword>
<evidence type="ECO:0000256" key="9">
    <source>
        <dbReference type="ARBA" id="ARBA00023315"/>
    </source>
</evidence>
<dbReference type="EMBL" id="MDER01000068">
    <property type="protein sequence ID" value="ODP27070.1"/>
    <property type="molecule type" value="Genomic_DNA"/>
</dbReference>
<keyword evidence="4 14" id="KW-0444">Lipid biosynthesis</keyword>
<comment type="caution">
    <text evidence="17">The sequence shown here is derived from an EMBL/GenBank/DDBJ whole genome shotgun (WGS) entry which is preliminary data.</text>
</comment>
<dbReference type="FunFam" id="3.40.47.10:FF:000004">
    <property type="entry name" value="3-oxoacyl-[acyl-carrier-protein] synthase 3"/>
    <property type="match status" value="1"/>
</dbReference>
<comment type="function">
    <text evidence="14">Catalyzes the condensation reaction of fatty acid synthesis by the addition to an acyl acceptor of two carbons from malonyl-ACP. Catalyzes the first condensation reaction which initiates fatty acid synthesis and may therefore play a role in governing the total rate of fatty acid production. Possesses both acetoacetyl-ACP synthase and acetyl transacylase activities. Its substrate specificity determines the biosynthesis of branched-chain and/or straight-chain of fatty acids.</text>
</comment>
<evidence type="ECO:0000256" key="5">
    <source>
        <dbReference type="ARBA" id="ARBA00022679"/>
    </source>
</evidence>
<evidence type="ECO:0000259" key="16">
    <source>
        <dbReference type="Pfam" id="PF08545"/>
    </source>
</evidence>
<gene>
    <name evidence="14" type="primary">fabH</name>
    <name evidence="17" type="ORF">PTI45_03545</name>
</gene>
<feature type="active site" evidence="14">
    <location>
        <position position="255"/>
    </location>
</feature>
<evidence type="ECO:0000259" key="15">
    <source>
        <dbReference type="Pfam" id="PF08541"/>
    </source>
</evidence>
<dbReference type="GO" id="GO:0006633">
    <property type="term" value="P:fatty acid biosynthetic process"/>
    <property type="evidence" value="ECO:0007669"/>
    <property type="project" value="UniProtKB-UniRule"/>
</dbReference>
<dbReference type="EC" id="2.3.1.180" evidence="14"/>
<proteinExistence type="inferred from homology"/>
<feature type="active site" evidence="14">
    <location>
        <position position="118"/>
    </location>
</feature>
<comment type="catalytic activity">
    <reaction evidence="13">
        <text>3-methylbutanoyl-CoA + malonyl-[ACP] + H(+) = 5-methyl-3-oxohexanoyl-[ACP] + CO2 + CoA</text>
        <dbReference type="Rhea" id="RHEA:42272"/>
        <dbReference type="Rhea" id="RHEA-COMP:9623"/>
        <dbReference type="Rhea" id="RHEA-COMP:9941"/>
        <dbReference type="ChEBI" id="CHEBI:15378"/>
        <dbReference type="ChEBI" id="CHEBI:16526"/>
        <dbReference type="ChEBI" id="CHEBI:57287"/>
        <dbReference type="ChEBI" id="CHEBI:57345"/>
        <dbReference type="ChEBI" id="CHEBI:78449"/>
        <dbReference type="ChEBI" id="CHEBI:78822"/>
        <dbReference type="EC" id="2.3.1.300"/>
    </reaction>
    <physiologicalReaction direction="left-to-right" evidence="13">
        <dbReference type="Rhea" id="RHEA:42273"/>
    </physiologicalReaction>
</comment>
<sequence length="331" mass="36631">MTFINHSTARLTALGTYVPEKRLTNNDLEKLVDTSDEWIVQRTGIRERRIANDQQFTSTLGIEAVKNLQKTYPGTLEDVELIIVATTTSDYVFPSTATQIQSYFKIKRAGALDLNATCAGFVYALHVANSFITSGLHRKILVIASETMSKITDYTDRSTCILFGDGAGAALVEYDPEQPSFLGTFMDSDGSGGEHVYRTGIADQINNQPMLGNGKIVQNGREVYKWAVRTVPKGIQHLLDQTNLSLTDINWFVPHSANLKMIDSICEKTRFALENTLTSAEWYGNTSSASIPLALQLGRDNQKLKNGDTVLLYGFGAGLTQMGMILRWNLK</sequence>
<dbReference type="SUPFAM" id="SSF53901">
    <property type="entry name" value="Thiolase-like"/>
    <property type="match status" value="1"/>
</dbReference>
<evidence type="ECO:0000256" key="11">
    <source>
        <dbReference type="ARBA" id="ARBA00052407"/>
    </source>
</evidence>
<dbReference type="NCBIfam" id="NF006829">
    <property type="entry name" value="PRK09352.1"/>
    <property type="match status" value="1"/>
</dbReference>
<keyword evidence="18" id="KW-1185">Reference proteome</keyword>
<evidence type="ECO:0000256" key="10">
    <source>
        <dbReference type="ARBA" id="ARBA00051096"/>
    </source>
</evidence>
<dbReference type="PANTHER" id="PTHR34069">
    <property type="entry name" value="3-OXOACYL-[ACYL-CARRIER-PROTEIN] SYNTHASE 3"/>
    <property type="match status" value="1"/>
</dbReference>
<keyword evidence="9 14" id="KW-0012">Acyltransferase</keyword>
<keyword evidence="14" id="KW-0511">Multifunctional enzyme</keyword>
<dbReference type="Pfam" id="PF08541">
    <property type="entry name" value="ACP_syn_III_C"/>
    <property type="match status" value="1"/>
</dbReference>
<comment type="caution">
    <text evidence="14">Lacks conserved residue(s) required for the propagation of feature annotation.</text>
</comment>
<evidence type="ECO:0000256" key="14">
    <source>
        <dbReference type="HAMAP-Rule" id="MF_01815"/>
    </source>
</evidence>
<comment type="domain">
    <text evidence="14">The last Arg residue of the ACP-binding site is essential for the weak association between ACP/AcpP and FabH.</text>
</comment>
<comment type="similarity">
    <text evidence="2 14">Belongs to the thiolase-like superfamily. FabH family.</text>
</comment>
<evidence type="ECO:0000256" key="4">
    <source>
        <dbReference type="ARBA" id="ARBA00022516"/>
    </source>
</evidence>
<dbReference type="InterPro" id="IPR016039">
    <property type="entry name" value="Thiolase-like"/>
</dbReference>
<dbReference type="CDD" id="cd00830">
    <property type="entry name" value="KAS_III"/>
    <property type="match status" value="1"/>
</dbReference>
<dbReference type="InterPro" id="IPR004655">
    <property type="entry name" value="FabH"/>
</dbReference>
<evidence type="ECO:0000313" key="17">
    <source>
        <dbReference type="EMBL" id="ODP27070.1"/>
    </source>
</evidence>
<evidence type="ECO:0000256" key="1">
    <source>
        <dbReference type="ARBA" id="ARBA00005194"/>
    </source>
</evidence>
<dbReference type="AlphaFoldDB" id="A0A1E3L278"/>
<name>A0A1E3L278_9BACL</name>
<dbReference type="NCBIfam" id="TIGR00747">
    <property type="entry name" value="fabH"/>
    <property type="match status" value="1"/>
</dbReference>
<dbReference type="InterPro" id="IPR013751">
    <property type="entry name" value="ACP_syn_III_N"/>
</dbReference>
<accession>A0A1E3L278</accession>
<comment type="catalytic activity">
    <reaction evidence="11">
        <text>(2S)-2-methylbutanoyl-CoA + malonyl-[ACP] + H(+) = (4S)-4-methyl-3-oxohexanoyl-[ACP] + CO2 + CoA</text>
        <dbReference type="Rhea" id="RHEA:42276"/>
        <dbReference type="Rhea" id="RHEA-COMP:9623"/>
        <dbReference type="Rhea" id="RHEA-COMP:17148"/>
        <dbReference type="ChEBI" id="CHEBI:15378"/>
        <dbReference type="ChEBI" id="CHEBI:16526"/>
        <dbReference type="ChEBI" id="CHEBI:57287"/>
        <dbReference type="ChEBI" id="CHEBI:78449"/>
        <dbReference type="ChEBI" id="CHEBI:88166"/>
        <dbReference type="ChEBI" id="CHEBI:167462"/>
        <dbReference type="EC" id="2.3.1.300"/>
    </reaction>
    <physiologicalReaction direction="left-to-right" evidence="11">
        <dbReference type="Rhea" id="RHEA:42277"/>
    </physiologicalReaction>
</comment>